<dbReference type="Pfam" id="PF04450">
    <property type="entry name" value="BSP"/>
    <property type="match status" value="1"/>
</dbReference>
<reference evidence="1 2" key="1">
    <citation type="journal article" date="2015" name="Sci. Rep.">
        <title>Chromosome-level genome map provides insights into diverse defense mechanisms in the medicinal fungus Ganoderma sinense.</title>
        <authorList>
            <person name="Zhu Y."/>
            <person name="Xu J."/>
            <person name="Sun C."/>
            <person name="Zhou S."/>
            <person name="Xu H."/>
            <person name="Nelson D.R."/>
            <person name="Qian J."/>
            <person name="Song J."/>
            <person name="Luo H."/>
            <person name="Xiang L."/>
            <person name="Li Y."/>
            <person name="Xu Z."/>
            <person name="Ji A."/>
            <person name="Wang L."/>
            <person name="Lu S."/>
            <person name="Hayward A."/>
            <person name="Sun W."/>
            <person name="Li X."/>
            <person name="Schwartz D.C."/>
            <person name="Wang Y."/>
            <person name="Chen S."/>
        </authorList>
    </citation>
    <scope>NUCLEOTIDE SEQUENCE [LARGE SCALE GENOMIC DNA]</scope>
    <source>
        <strain evidence="1 2">ZZ0214-1</strain>
    </source>
</reference>
<dbReference type="OrthoDB" id="891726at2759"/>
<name>A0A2G8SAA4_9APHY</name>
<gene>
    <name evidence="1" type="ORF">GSI_07391</name>
</gene>
<dbReference type="PANTHER" id="PTHR33321">
    <property type="match status" value="1"/>
</dbReference>
<dbReference type="PANTHER" id="PTHR33321:SF12">
    <property type="entry name" value="PLANT BASIC SECRETORY PROTEIN (BSP) FAMILY PROTEIN"/>
    <property type="match status" value="1"/>
</dbReference>
<evidence type="ECO:0000313" key="1">
    <source>
        <dbReference type="EMBL" id="PIL30687.1"/>
    </source>
</evidence>
<evidence type="ECO:0008006" key="3">
    <source>
        <dbReference type="Google" id="ProtNLM"/>
    </source>
</evidence>
<dbReference type="EMBL" id="AYKW01000014">
    <property type="protein sequence ID" value="PIL30687.1"/>
    <property type="molecule type" value="Genomic_DNA"/>
</dbReference>
<accession>A0A2G8SAA4</accession>
<organism evidence="1 2">
    <name type="scientific">Ganoderma sinense ZZ0214-1</name>
    <dbReference type="NCBI Taxonomy" id="1077348"/>
    <lineage>
        <taxon>Eukaryota</taxon>
        <taxon>Fungi</taxon>
        <taxon>Dikarya</taxon>
        <taxon>Basidiomycota</taxon>
        <taxon>Agaricomycotina</taxon>
        <taxon>Agaricomycetes</taxon>
        <taxon>Polyporales</taxon>
        <taxon>Polyporaceae</taxon>
        <taxon>Ganoderma</taxon>
    </lineage>
</organism>
<evidence type="ECO:0000313" key="2">
    <source>
        <dbReference type="Proteomes" id="UP000230002"/>
    </source>
</evidence>
<dbReference type="AlphaFoldDB" id="A0A2G8SAA4"/>
<protein>
    <recommendedName>
        <fullName evidence="3">Plant basic secretory protein</fullName>
    </recommendedName>
</protein>
<dbReference type="Proteomes" id="UP000230002">
    <property type="component" value="Unassembled WGS sequence"/>
</dbReference>
<sequence>MPPPPPGPEPQWPIPTFNVRIEDLAHPGVKIFLGNIRVDEALRHAVTTVCRLLYTEQTVPKNVQLITLVLRPMPGVAHTFGSPTTKEIHFSLDHIRNCESRAKDEILGVLVHEMVHCYQYDGQGKTPGGLVEGIADWVRLNAGYVPPHWKKEGDGDWDGGYQKTAYFLDWIEGRYGDGSIQELNESMKDLEYNEHVFKDVTGRKVSKLWKLYKEHLEANP</sequence>
<proteinExistence type="predicted"/>
<comment type="caution">
    <text evidence="1">The sequence shown here is derived from an EMBL/GenBank/DDBJ whole genome shotgun (WGS) entry which is preliminary data.</text>
</comment>
<keyword evidence="2" id="KW-1185">Reference proteome</keyword>
<dbReference type="InterPro" id="IPR007541">
    <property type="entry name" value="Uncharacterised_BSP"/>
</dbReference>
<dbReference type="STRING" id="1077348.A0A2G8SAA4"/>